<dbReference type="PROSITE" id="PS51257">
    <property type="entry name" value="PROKAR_LIPOPROTEIN"/>
    <property type="match status" value="1"/>
</dbReference>
<evidence type="ECO:0000313" key="2">
    <source>
        <dbReference type="EMBL" id="GHE32987.1"/>
    </source>
</evidence>
<accession>A0A918Z135</accession>
<proteinExistence type="predicted"/>
<dbReference type="RefSeq" id="WP_189766620.1">
    <property type="nucleotide sequence ID" value="NZ_BNCF01000006.1"/>
</dbReference>
<evidence type="ECO:0000313" key="3">
    <source>
        <dbReference type="Proteomes" id="UP000636453"/>
    </source>
</evidence>
<feature type="region of interest" description="Disordered" evidence="1">
    <location>
        <begin position="21"/>
        <end position="133"/>
    </location>
</feature>
<protein>
    <recommendedName>
        <fullName evidence="4">Lipoprotein</fullName>
    </recommendedName>
</protein>
<feature type="compositionally biased region" description="Low complexity" evidence="1">
    <location>
        <begin position="100"/>
        <end position="133"/>
    </location>
</feature>
<name>A0A918Z135_9GAMM</name>
<reference evidence="2" key="1">
    <citation type="journal article" date="2014" name="Int. J. Syst. Evol. Microbiol.">
        <title>Complete genome sequence of Corynebacterium casei LMG S-19264T (=DSM 44701T), isolated from a smear-ripened cheese.</title>
        <authorList>
            <consortium name="US DOE Joint Genome Institute (JGI-PGF)"/>
            <person name="Walter F."/>
            <person name="Albersmeier A."/>
            <person name="Kalinowski J."/>
            <person name="Ruckert C."/>
        </authorList>
    </citation>
    <scope>NUCLEOTIDE SEQUENCE</scope>
    <source>
        <strain evidence="2">KCTC 32020</strain>
    </source>
</reference>
<keyword evidence="3" id="KW-1185">Reference proteome</keyword>
<evidence type="ECO:0008006" key="4">
    <source>
        <dbReference type="Google" id="ProtNLM"/>
    </source>
</evidence>
<dbReference type="Proteomes" id="UP000636453">
    <property type="component" value="Unassembled WGS sequence"/>
</dbReference>
<reference evidence="2" key="2">
    <citation type="submission" date="2020-09" db="EMBL/GenBank/DDBJ databases">
        <authorList>
            <person name="Sun Q."/>
            <person name="Kim S."/>
        </authorList>
    </citation>
    <scope>NUCLEOTIDE SEQUENCE</scope>
    <source>
        <strain evidence="2">KCTC 32020</strain>
    </source>
</reference>
<dbReference type="AlphaFoldDB" id="A0A918Z135"/>
<organism evidence="2 3">
    <name type="scientific">Vulcaniibacterium thermophilum</name>
    <dbReference type="NCBI Taxonomy" id="1169913"/>
    <lineage>
        <taxon>Bacteria</taxon>
        <taxon>Pseudomonadati</taxon>
        <taxon>Pseudomonadota</taxon>
        <taxon>Gammaproteobacteria</taxon>
        <taxon>Lysobacterales</taxon>
        <taxon>Lysobacteraceae</taxon>
        <taxon>Vulcaniibacterium</taxon>
    </lineage>
</organism>
<sequence>MLRPVIVLAAVLALGACKREGAGDGADDSAPARAVAGSANAPLPAPLGTPGQTVTGMPDAQPLPPAPAEGALAPVDAAEGSSSTPAIDPATGLPLPVPAPGEIAPAPAAAPGMPGVPAATATQQAPAAGDSADAAPIAPEQAADVVRQYHAEIDRGAFDRAYALWAEGGAASGQSAEAFASGLRDMVDISADVRAPARLRSGAGVLYIEVPVSVAVEYRDGRRRRLEGAYLLKRSTQPGATDEQRQWRISSALLREVTP</sequence>
<evidence type="ECO:0000256" key="1">
    <source>
        <dbReference type="SAM" id="MobiDB-lite"/>
    </source>
</evidence>
<dbReference type="EMBL" id="BNCF01000006">
    <property type="protein sequence ID" value="GHE32987.1"/>
    <property type="molecule type" value="Genomic_DNA"/>
</dbReference>
<gene>
    <name evidence="2" type="ORF">GCM10007167_13810</name>
</gene>
<comment type="caution">
    <text evidence="2">The sequence shown here is derived from an EMBL/GenBank/DDBJ whole genome shotgun (WGS) entry which is preliminary data.</text>
</comment>